<evidence type="ECO:0000256" key="1">
    <source>
        <dbReference type="SAM" id="MobiDB-lite"/>
    </source>
</evidence>
<dbReference type="AlphaFoldDB" id="A0A9P6GME5"/>
<sequence>MTGQKGSADSTDLSSRLGVRRSKTTTARPSKLSDPPINAPPKAALATARRFNDMLHPRSSKERERARRVSDSAAIRTEATVAALNEGNGPSEDGPSDPAAQRIAELEQALATAWDEQKTMKEELAKLRGLVQVYPETIEEYQRTLASAYVQSPPGAFPPDPRPASARSNSHGDESAPRRSMNQPREDHSEQNEILRTKIAQLQEQLVTQEATYQSLLEHRISRAEAEWDELTVRLHSTEKESGERLQQLLALKTAFSSLTRVESQVTDNELSDTFSQLSNRIREWVISNFRRAKMNLNDLPQDTAEVLQATFPSYMSIDPANRLALFQAIVSNTLISVFGELLFVGLPEKGPLANLRQIANLIQDTAGYQNWRHSTIRCLQKSDATRISTERARQIDRLASEISHHLQVVTSVALQPEARLALSSILNATVDFQNTLSLQKARYRVDLFKAQSDIRPTFDDERMEPINELDEYVDDDGDVVVDRVFAFCVFPCLEKFGDEYGEQTEVSNVLVRARVCCSVG</sequence>
<organism evidence="2 3">
    <name type="scientific">Paraphaeosphaeria minitans</name>
    <dbReference type="NCBI Taxonomy" id="565426"/>
    <lineage>
        <taxon>Eukaryota</taxon>
        <taxon>Fungi</taxon>
        <taxon>Dikarya</taxon>
        <taxon>Ascomycota</taxon>
        <taxon>Pezizomycotina</taxon>
        <taxon>Dothideomycetes</taxon>
        <taxon>Pleosporomycetidae</taxon>
        <taxon>Pleosporales</taxon>
        <taxon>Massarineae</taxon>
        <taxon>Didymosphaeriaceae</taxon>
        <taxon>Paraphaeosphaeria</taxon>
    </lineage>
</organism>
<comment type="caution">
    <text evidence="2">The sequence shown here is derived from an EMBL/GenBank/DDBJ whole genome shotgun (WGS) entry which is preliminary data.</text>
</comment>
<dbReference type="OrthoDB" id="5328813at2759"/>
<protein>
    <submittedName>
        <fullName evidence="2">Uncharacterized protein</fullName>
    </submittedName>
</protein>
<name>A0A9P6GME5_9PLEO</name>
<proteinExistence type="predicted"/>
<reference evidence="2" key="1">
    <citation type="journal article" date="2020" name="Mol. Plant Microbe Interact.">
        <title>Genome Sequence of the Biocontrol Agent Coniothyrium minitans strain Conio (IMI 134523).</title>
        <authorList>
            <person name="Patel D."/>
            <person name="Shittu T.A."/>
            <person name="Baroncelli R."/>
            <person name="Muthumeenakshi S."/>
            <person name="Osborne T.H."/>
            <person name="Janganan T.K."/>
            <person name="Sreenivasaprasad S."/>
        </authorList>
    </citation>
    <scope>NUCLEOTIDE SEQUENCE</scope>
    <source>
        <strain evidence="2">Conio</strain>
    </source>
</reference>
<dbReference type="Proteomes" id="UP000756921">
    <property type="component" value="Unassembled WGS sequence"/>
</dbReference>
<evidence type="ECO:0000313" key="3">
    <source>
        <dbReference type="Proteomes" id="UP000756921"/>
    </source>
</evidence>
<feature type="compositionally biased region" description="Basic and acidic residues" evidence="1">
    <location>
        <begin position="50"/>
        <end position="70"/>
    </location>
</feature>
<evidence type="ECO:0000313" key="2">
    <source>
        <dbReference type="EMBL" id="KAF9738078.1"/>
    </source>
</evidence>
<gene>
    <name evidence="2" type="ORF">PMIN01_03361</name>
</gene>
<feature type="region of interest" description="Disordered" evidence="1">
    <location>
        <begin position="1"/>
        <end position="103"/>
    </location>
</feature>
<accession>A0A9P6GME5</accession>
<keyword evidence="3" id="KW-1185">Reference proteome</keyword>
<feature type="region of interest" description="Disordered" evidence="1">
    <location>
        <begin position="150"/>
        <end position="191"/>
    </location>
</feature>
<dbReference type="EMBL" id="WJXW01000003">
    <property type="protein sequence ID" value="KAF9738078.1"/>
    <property type="molecule type" value="Genomic_DNA"/>
</dbReference>
<feature type="compositionally biased region" description="Polar residues" evidence="1">
    <location>
        <begin position="1"/>
        <end position="14"/>
    </location>
</feature>